<dbReference type="GO" id="GO:0005576">
    <property type="term" value="C:extracellular region"/>
    <property type="evidence" value="ECO:0007669"/>
    <property type="project" value="UniProtKB-SubCell"/>
</dbReference>
<dbReference type="AlphaFoldDB" id="A0A6J1JEC6"/>
<dbReference type="CDD" id="cd23509">
    <property type="entry name" value="Gnk2-like"/>
    <property type="match status" value="2"/>
</dbReference>
<dbReference type="KEGG" id="cmax:111486124"/>
<name>A0A6J1JEC6_CUCMA</name>
<evidence type="ECO:0000256" key="2">
    <source>
        <dbReference type="ARBA" id="ARBA00022525"/>
    </source>
</evidence>
<sequence length="251" mass="27323">MKPSKSTIFLFALILLSPSAFGEDIVTDSAFLNHICISFDNYTANSSYASNLNQAFAQLASKAPPSGYAQASIGKDPQTQVNGLGLCRGDVSPADCKNCIVTGTDELKVRCPLSKGAAIWFDYCQLKYSNAQFFGRIDNRNKFSLVNVQSVESNVTVFNEEVMGLLSDLVQKVGGTPKLYVVGDREIEAFKKRLYGLVQCSRDLSVAACKKCLSDAVGELSRCCDGRIGGRVVGGSCNFRYELYPIVDEQK</sequence>
<feature type="domain" description="Gnk2-homologous" evidence="7">
    <location>
        <begin position="30"/>
        <end position="133"/>
    </location>
</feature>
<dbReference type="PANTHER" id="PTHR32411">
    <property type="entry name" value="CYSTEINE-RICH REPEAT SECRETORY PROTEIN 38-RELATED"/>
    <property type="match status" value="1"/>
</dbReference>
<gene>
    <name evidence="9" type="primary">LOC111486124</name>
</gene>
<keyword evidence="2" id="KW-0964">Secreted</keyword>
<keyword evidence="3 6" id="KW-0732">Signal</keyword>
<evidence type="ECO:0000256" key="6">
    <source>
        <dbReference type="SAM" id="SignalP"/>
    </source>
</evidence>
<dbReference type="Proteomes" id="UP000504608">
    <property type="component" value="Unplaced"/>
</dbReference>
<dbReference type="PANTHER" id="PTHR32411:SF43">
    <property type="entry name" value="CYSTEINE-RICH REPEAT SECRETORY PROTEIN 38"/>
    <property type="match status" value="1"/>
</dbReference>
<protein>
    <submittedName>
        <fullName evidence="9">Cysteine-rich repeat secretory protein 38-like</fullName>
    </submittedName>
</protein>
<evidence type="ECO:0000256" key="3">
    <source>
        <dbReference type="ARBA" id="ARBA00022729"/>
    </source>
</evidence>
<evidence type="ECO:0000256" key="5">
    <source>
        <dbReference type="ARBA" id="ARBA00038515"/>
    </source>
</evidence>
<feature type="signal peptide" evidence="6">
    <location>
        <begin position="1"/>
        <end position="22"/>
    </location>
</feature>
<comment type="similarity">
    <text evidence="5">Belongs to the cysteine-rich repeat secretory protein family.</text>
</comment>
<evidence type="ECO:0000256" key="4">
    <source>
        <dbReference type="ARBA" id="ARBA00022737"/>
    </source>
</evidence>
<dbReference type="GeneID" id="111486124"/>
<dbReference type="InterPro" id="IPR002902">
    <property type="entry name" value="GNK2"/>
</dbReference>
<proteinExistence type="inferred from homology"/>
<reference evidence="9" key="1">
    <citation type="submission" date="2025-08" db="UniProtKB">
        <authorList>
            <consortium name="RefSeq"/>
        </authorList>
    </citation>
    <scope>IDENTIFICATION</scope>
    <source>
        <tissue evidence="9">Young leaves</tissue>
    </source>
</reference>
<accession>A0A6J1JEC6</accession>
<dbReference type="Pfam" id="PF01657">
    <property type="entry name" value="Stress-antifung"/>
    <property type="match status" value="2"/>
</dbReference>
<keyword evidence="8" id="KW-1185">Reference proteome</keyword>
<evidence type="ECO:0000313" key="9">
    <source>
        <dbReference type="RefSeq" id="XP_022988912.1"/>
    </source>
</evidence>
<keyword evidence="4" id="KW-0677">Repeat</keyword>
<comment type="subcellular location">
    <subcellularLocation>
        <location evidence="1">Secreted</location>
    </subcellularLocation>
</comment>
<dbReference type="InterPro" id="IPR050581">
    <property type="entry name" value="CRR_secretory_protein"/>
</dbReference>
<evidence type="ECO:0000259" key="7">
    <source>
        <dbReference type="PROSITE" id="PS51473"/>
    </source>
</evidence>
<feature type="chain" id="PRO_5026647042" evidence="6">
    <location>
        <begin position="23"/>
        <end position="251"/>
    </location>
</feature>
<dbReference type="RefSeq" id="XP_022988912.1">
    <property type="nucleotide sequence ID" value="XM_023133144.1"/>
</dbReference>
<dbReference type="InterPro" id="IPR038408">
    <property type="entry name" value="GNK2_sf"/>
</dbReference>
<dbReference type="PROSITE" id="PS51473">
    <property type="entry name" value="GNK2"/>
    <property type="match status" value="2"/>
</dbReference>
<dbReference type="Gene3D" id="3.30.430.20">
    <property type="entry name" value="Gnk2 domain, C-X8-C-X2-C motif"/>
    <property type="match status" value="2"/>
</dbReference>
<evidence type="ECO:0000256" key="1">
    <source>
        <dbReference type="ARBA" id="ARBA00004613"/>
    </source>
</evidence>
<feature type="domain" description="Gnk2-homologous" evidence="7">
    <location>
        <begin position="139"/>
        <end position="246"/>
    </location>
</feature>
<organism evidence="8 9">
    <name type="scientific">Cucurbita maxima</name>
    <name type="common">Pumpkin</name>
    <name type="synonym">Winter squash</name>
    <dbReference type="NCBI Taxonomy" id="3661"/>
    <lineage>
        <taxon>Eukaryota</taxon>
        <taxon>Viridiplantae</taxon>
        <taxon>Streptophyta</taxon>
        <taxon>Embryophyta</taxon>
        <taxon>Tracheophyta</taxon>
        <taxon>Spermatophyta</taxon>
        <taxon>Magnoliopsida</taxon>
        <taxon>eudicotyledons</taxon>
        <taxon>Gunneridae</taxon>
        <taxon>Pentapetalae</taxon>
        <taxon>rosids</taxon>
        <taxon>fabids</taxon>
        <taxon>Cucurbitales</taxon>
        <taxon>Cucurbitaceae</taxon>
        <taxon>Cucurbiteae</taxon>
        <taxon>Cucurbita</taxon>
    </lineage>
</organism>
<evidence type="ECO:0000313" key="8">
    <source>
        <dbReference type="Proteomes" id="UP000504608"/>
    </source>
</evidence>
<dbReference type="OrthoDB" id="696781at2759"/>